<organism evidence="2 3">
    <name type="scientific">Hymenobacter ginsengisoli</name>
    <dbReference type="NCBI Taxonomy" id="1051626"/>
    <lineage>
        <taxon>Bacteria</taxon>
        <taxon>Pseudomonadati</taxon>
        <taxon>Bacteroidota</taxon>
        <taxon>Cytophagia</taxon>
        <taxon>Cytophagales</taxon>
        <taxon>Hymenobacteraceae</taxon>
        <taxon>Hymenobacter</taxon>
    </lineage>
</organism>
<protein>
    <submittedName>
        <fullName evidence="2">Uncharacterized protein</fullName>
    </submittedName>
</protein>
<comment type="caution">
    <text evidence="2">The sequence shown here is derived from an EMBL/GenBank/DDBJ whole genome shotgun (WGS) entry which is preliminary data.</text>
</comment>
<keyword evidence="3" id="KW-1185">Reference proteome</keyword>
<evidence type="ECO:0000313" key="3">
    <source>
        <dbReference type="Proteomes" id="UP001501243"/>
    </source>
</evidence>
<sequence length="68" mass="7698">MLYLFGRLALSDSLDYHENYHDDDFRPATHNERSSPPEPDARTAADRQLRRASHLSQADRASAGCPNN</sequence>
<dbReference type="Proteomes" id="UP001501243">
    <property type="component" value="Unassembled WGS sequence"/>
</dbReference>
<feature type="region of interest" description="Disordered" evidence="1">
    <location>
        <begin position="17"/>
        <end position="68"/>
    </location>
</feature>
<dbReference type="EMBL" id="BAABGQ010000008">
    <property type="protein sequence ID" value="GAA4504966.1"/>
    <property type="molecule type" value="Genomic_DNA"/>
</dbReference>
<feature type="compositionally biased region" description="Basic and acidic residues" evidence="1">
    <location>
        <begin position="17"/>
        <end position="49"/>
    </location>
</feature>
<reference evidence="3" key="1">
    <citation type="journal article" date="2019" name="Int. J. Syst. Evol. Microbiol.">
        <title>The Global Catalogue of Microorganisms (GCM) 10K type strain sequencing project: providing services to taxonomists for standard genome sequencing and annotation.</title>
        <authorList>
            <consortium name="The Broad Institute Genomics Platform"/>
            <consortium name="The Broad Institute Genome Sequencing Center for Infectious Disease"/>
            <person name="Wu L."/>
            <person name="Ma J."/>
        </authorList>
    </citation>
    <scope>NUCLEOTIDE SEQUENCE [LARGE SCALE GENOMIC DNA]</scope>
    <source>
        <strain evidence="3">JCM 17841</strain>
    </source>
</reference>
<proteinExistence type="predicted"/>
<evidence type="ECO:0000313" key="2">
    <source>
        <dbReference type="EMBL" id="GAA4504966.1"/>
    </source>
</evidence>
<accession>A0ABP8QKE1</accession>
<gene>
    <name evidence="2" type="ORF">GCM10023172_32160</name>
</gene>
<name>A0ABP8QKE1_9BACT</name>
<evidence type="ECO:0000256" key="1">
    <source>
        <dbReference type="SAM" id="MobiDB-lite"/>
    </source>
</evidence>
<dbReference type="RefSeq" id="WP_208131097.1">
    <property type="nucleotide sequence ID" value="NZ_BAABGQ010000008.1"/>
</dbReference>